<reference evidence="3" key="1">
    <citation type="journal article" date="2016" name="Nat. Genet.">
        <title>The genome sequences of Arachis duranensis and Arachis ipaensis, the diploid ancestors of cultivated peanut.</title>
        <authorList>
            <person name="Bertioli D.J."/>
            <person name="Cannon S.B."/>
            <person name="Froenicke L."/>
            <person name="Huang G."/>
            <person name="Farmer A.D."/>
            <person name="Cannon E.K."/>
            <person name="Liu X."/>
            <person name="Gao D."/>
            <person name="Clevenger J."/>
            <person name="Dash S."/>
            <person name="Ren L."/>
            <person name="Moretzsohn M.C."/>
            <person name="Shirasawa K."/>
            <person name="Huang W."/>
            <person name="Vidigal B."/>
            <person name="Abernathy B."/>
            <person name="Chu Y."/>
            <person name="Niederhuth C.E."/>
            <person name="Umale P."/>
            <person name="Araujo A.C."/>
            <person name="Kozik A."/>
            <person name="Kim K.D."/>
            <person name="Burow M.D."/>
            <person name="Varshney R.K."/>
            <person name="Wang X."/>
            <person name="Zhang X."/>
            <person name="Barkley N."/>
            <person name="Guimaraes P.M."/>
            <person name="Isobe S."/>
            <person name="Guo B."/>
            <person name="Liao B."/>
            <person name="Stalker H.T."/>
            <person name="Schmitz R.J."/>
            <person name="Scheffler B.E."/>
            <person name="Leal-Bertioli S.C."/>
            <person name="Xun X."/>
            <person name="Jackson S.A."/>
            <person name="Michelmore R."/>
            <person name="Ozias-Akins P."/>
        </authorList>
    </citation>
    <scope>NUCLEOTIDE SEQUENCE [LARGE SCALE GENOMIC DNA]</scope>
    <source>
        <strain evidence="3">cv. V14167</strain>
    </source>
</reference>
<dbReference type="InterPro" id="IPR012340">
    <property type="entry name" value="NA-bd_OB-fold"/>
</dbReference>
<dbReference type="GeneID" id="107464522"/>
<evidence type="ECO:0000313" key="4">
    <source>
        <dbReference type="RefSeq" id="XP_015938936.1"/>
    </source>
</evidence>
<keyword evidence="1" id="KW-0812">Transmembrane</keyword>
<keyword evidence="1" id="KW-1133">Transmembrane helix</keyword>
<dbReference type="SUPFAM" id="SSF50249">
    <property type="entry name" value="Nucleic acid-binding proteins"/>
    <property type="match status" value="1"/>
</dbReference>
<dbReference type="SUPFAM" id="SSF54277">
    <property type="entry name" value="CAD &amp; PB1 domains"/>
    <property type="match status" value="1"/>
</dbReference>
<dbReference type="RefSeq" id="XP_015938936.1">
    <property type="nucleotide sequence ID" value="XM_016083450.3"/>
</dbReference>
<dbReference type="InterPro" id="IPR013955">
    <property type="entry name" value="Rep_factor-A_C"/>
</dbReference>
<evidence type="ECO:0000313" key="3">
    <source>
        <dbReference type="Proteomes" id="UP000515211"/>
    </source>
</evidence>
<proteinExistence type="predicted"/>
<dbReference type="Pfam" id="PF08646">
    <property type="entry name" value="Rep_fac-A_C"/>
    <property type="match status" value="1"/>
</dbReference>
<reference evidence="4" key="2">
    <citation type="submission" date="2025-08" db="UniProtKB">
        <authorList>
            <consortium name="RefSeq"/>
        </authorList>
    </citation>
    <scope>IDENTIFICATION</scope>
    <source>
        <tissue evidence="4">Whole plant</tissue>
    </source>
</reference>
<dbReference type="SMART" id="SM00666">
    <property type="entry name" value="PB1"/>
    <property type="match status" value="1"/>
</dbReference>
<evidence type="ECO:0000256" key="1">
    <source>
        <dbReference type="SAM" id="Phobius"/>
    </source>
</evidence>
<name>A0A6P4BJX2_ARADU</name>
<organism evidence="3 4">
    <name type="scientific">Arachis duranensis</name>
    <name type="common">Wild peanut</name>
    <dbReference type="NCBI Taxonomy" id="130453"/>
    <lineage>
        <taxon>Eukaryota</taxon>
        <taxon>Viridiplantae</taxon>
        <taxon>Streptophyta</taxon>
        <taxon>Embryophyta</taxon>
        <taxon>Tracheophyta</taxon>
        <taxon>Spermatophyta</taxon>
        <taxon>Magnoliopsida</taxon>
        <taxon>eudicotyledons</taxon>
        <taxon>Gunneridae</taxon>
        <taxon>Pentapetalae</taxon>
        <taxon>rosids</taxon>
        <taxon>fabids</taxon>
        <taxon>Fabales</taxon>
        <taxon>Fabaceae</taxon>
        <taxon>Papilionoideae</taxon>
        <taxon>50 kb inversion clade</taxon>
        <taxon>dalbergioids sensu lato</taxon>
        <taxon>Dalbergieae</taxon>
        <taxon>Pterocarpus clade</taxon>
        <taxon>Arachis</taxon>
    </lineage>
</organism>
<dbReference type="InterPro" id="IPR053198">
    <property type="entry name" value="Gynoecium_Dev_Regulator"/>
</dbReference>
<dbReference type="Pfam" id="PF00564">
    <property type="entry name" value="PB1"/>
    <property type="match status" value="1"/>
</dbReference>
<feature type="domain" description="PB1" evidence="2">
    <location>
        <begin position="5"/>
        <end position="98"/>
    </location>
</feature>
<dbReference type="InterPro" id="IPR000270">
    <property type="entry name" value="PB1_dom"/>
</dbReference>
<evidence type="ECO:0000259" key="2">
    <source>
        <dbReference type="SMART" id="SM00666"/>
    </source>
</evidence>
<dbReference type="Proteomes" id="UP000515211">
    <property type="component" value="Chromosome 9"/>
</dbReference>
<dbReference type="AlphaFoldDB" id="A0A6P4BJX2"/>
<dbReference type="Gene3D" id="2.40.50.140">
    <property type="entry name" value="Nucleic acid-binding proteins"/>
    <property type="match status" value="1"/>
</dbReference>
<keyword evidence="3" id="KW-1185">Reference proteome</keyword>
<protein>
    <submittedName>
        <fullName evidence="4">Uncharacterized protein LOC107464522 isoform X1</fullName>
    </submittedName>
</protein>
<dbReference type="PANTHER" id="PTHR31066">
    <property type="entry name" value="OS05G0427100 PROTEIN-RELATED"/>
    <property type="match status" value="1"/>
</dbReference>
<dbReference type="PANTHER" id="PTHR31066:SF100">
    <property type="entry name" value="PB1 DOMAIN-CONTAINING PROTEIN"/>
    <property type="match status" value="1"/>
</dbReference>
<dbReference type="KEGG" id="adu:107464522"/>
<accession>A0A6P4BJX2</accession>
<gene>
    <name evidence="4" type="primary">LOC107464522</name>
</gene>
<sequence>MDTTPARFMLSYGGEIKPRDGHHHRSSYAGGVHKMFHVDGNINFDDMTAKLSLLKGGDAVTSFKYLIPGDDLDTLVTVDNEMDLSNLMSEYDLHCHGSGWLAPMRIFLDTVEQGGVAVVPQAPVPPSASDEDRVNMELEGQLEQQWGRVSGRASFSLPGPLTLASALFLLVALILLVLLPMALLILQNYSIKNAMTEIRSTEPPRDRLIQFEKSINQLPEVLQVPARDTIEMVLHDKKGSRIHASLPKALVKKFCPVAKIIQNGNIDDKELIDIIVEVVGNKGRQIVFTFEDLDKNRVTCILFGTLVDHIFPHLDSIGPAPLIVERAKSFLDKVHVQSSYYASKLHVNVYIKEVVDSKNRLGSTCQITSQYISHLSSQPSYSESDEINGGLVRLKSIEELLNCANEGSYWILASIVRLDVEKDDWFYKGCTRCPRKLEGAEPSYCKKCDQADSNPLLRFRFQVIVSDGTGRIILLVLWDRETLQIVGKTATEIKENFFDDDDADTKLLIKVAVSSRNINGYDDVYNVMRISDDEQLIAKFGRNAADSVDDEFHTTSS</sequence>
<feature type="transmembrane region" description="Helical" evidence="1">
    <location>
        <begin position="161"/>
        <end position="186"/>
    </location>
</feature>
<keyword evidence="1" id="KW-0472">Membrane</keyword>